<reference evidence="3" key="1">
    <citation type="submission" date="2025-08" db="UniProtKB">
        <authorList>
            <consortium name="Ensembl"/>
        </authorList>
    </citation>
    <scope>IDENTIFICATION</scope>
</reference>
<feature type="domain" description="DUF4939" evidence="2">
    <location>
        <begin position="35"/>
        <end position="104"/>
    </location>
</feature>
<dbReference type="Ensembl" id="ENSCCRT00000125035.1">
    <property type="protein sequence ID" value="ENSCCRP00000116023.1"/>
    <property type="gene ID" value="ENSCCRG00000068524.1"/>
</dbReference>
<dbReference type="AlphaFoldDB" id="A0A9J7YAW0"/>
<accession>A0A9J7YAW0</accession>
<feature type="compositionally biased region" description="Low complexity" evidence="1">
    <location>
        <begin position="25"/>
        <end position="43"/>
    </location>
</feature>
<dbReference type="Pfam" id="PF16297">
    <property type="entry name" value="DUF4939"/>
    <property type="match status" value="1"/>
</dbReference>
<protein>
    <recommendedName>
        <fullName evidence="2">DUF4939 domain-containing protein</fullName>
    </recommendedName>
</protein>
<organism evidence="3 4">
    <name type="scientific">Cyprinus carpio carpio</name>
    <dbReference type="NCBI Taxonomy" id="630221"/>
    <lineage>
        <taxon>Eukaryota</taxon>
        <taxon>Metazoa</taxon>
        <taxon>Chordata</taxon>
        <taxon>Craniata</taxon>
        <taxon>Vertebrata</taxon>
        <taxon>Euteleostomi</taxon>
        <taxon>Actinopterygii</taxon>
        <taxon>Neopterygii</taxon>
        <taxon>Teleostei</taxon>
        <taxon>Ostariophysi</taxon>
        <taxon>Cypriniformes</taxon>
        <taxon>Cyprinidae</taxon>
        <taxon>Cyprininae</taxon>
        <taxon>Cyprinus</taxon>
    </lineage>
</organism>
<dbReference type="Proteomes" id="UP001108240">
    <property type="component" value="Unplaced"/>
</dbReference>
<evidence type="ECO:0000259" key="2">
    <source>
        <dbReference type="Pfam" id="PF16297"/>
    </source>
</evidence>
<evidence type="ECO:0000256" key="1">
    <source>
        <dbReference type="SAM" id="MobiDB-lite"/>
    </source>
</evidence>
<keyword evidence="4" id="KW-1185">Reference proteome</keyword>
<sequence length="118" mass="12815">MQRAVGLEEDPSRVSLPEQAQAGDPPLHSPSMPASHSPMARPATYTGEAEGCSGFLLQCSLYFEMQVHAFPTDRTKIAYLISLLSGPALQWAHIIISPLTSLLKDRPKSLSWNPAATQ</sequence>
<feature type="region of interest" description="Disordered" evidence="1">
    <location>
        <begin position="1"/>
        <end position="43"/>
    </location>
</feature>
<reference evidence="3" key="2">
    <citation type="submission" date="2025-09" db="UniProtKB">
        <authorList>
            <consortium name="Ensembl"/>
        </authorList>
    </citation>
    <scope>IDENTIFICATION</scope>
</reference>
<name>A0A9J7YAW0_CYPCA</name>
<evidence type="ECO:0000313" key="3">
    <source>
        <dbReference type="Ensembl" id="ENSCCRP00000116023.1"/>
    </source>
</evidence>
<dbReference type="GeneTree" id="ENSGT01000000219864"/>
<dbReference type="InterPro" id="IPR032549">
    <property type="entry name" value="DUF4939"/>
</dbReference>
<proteinExistence type="predicted"/>
<evidence type="ECO:0000313" key="4">
    <source>
        <dbReference type="Proteomes" id="UP001108240"/>
    </source>
</evidence>